<dbReference type="Pfam" id="PF09956">
    <property type="entry name" value="Phage_cement_2"/>
    <property type="match status" value="1"/>
</dbReference>
<dbReference type="EMBL" id="MT144861">
    <property type="protein sequence ID" value="QJI00570.1"/>
    <property type="molecule type" value="Genomic_DNA"/>
</dbReference>
<sequence>MVQAEVVHLLGNNGDRIPFIVANASAIAKGDFLELADPFTVTAHAGNVDTPIVGIAAHEKVTNDGHLTITGITNCTFKALVLAATGTCTIGDPVSMGATAGSVDLATTLDLEKGWTVGIAYETGAAGETALFRSTF</sequence>
<evidence type="ECO:0000313" key="1">
    <source>
        <dbReference type="EMBL" id="QJA51280.1"/>
    </source>
</evidence>
<accession>A0A6H1ZVP7</accession>
<reference evidence="1" key="1">
    <citation type="submission" date="2020-03" db="EMBL/GenBank/DDBJ databases">
        <title>The deep terrestrial virosphere.</title>
        <authorList>
            <person name="Holmfeldt K."/>
            <person name="Nilsson E."/>
            <person name="Simone D."/>
            <person name="Lopez-Fernandez M."/>
            <person name="Wu X."/>
            <person name="de Brujin I."/>
            <person name="Lundin D."/>
            <person name="Andersson A."/>
            <person name="Bertilsson S."/>
            <person name="Dopson M."/>
        </authorList>
    </citation>
    <scope>NUCLEOTIDE SEQUENCE</scope>
    <source>
        <strain evidence="1">TM448A02060</strain>
        <strain evidence="2">TM448B01994</strain>
    </source>
</reference>
<name>A0A6H1ZVP7_9ZZZZ</name>
<dbReference type="InterPro" id="IPR011231">
    <property type="entry name" value="Phage_VT1-Sakai_H0018"/>
</dbReference>
<dbReference type="AlphaFoldDB" id="A0A6H1ZVP7"/>
<organism evidence="1">
    <name type="scientific">viral metagenome</name>
    <dbReference type="NCBI Taxonomy" id="1070528"/>
    <lineage>
        <taxon>unclassified sequences</taxon>
        <taxon>metagenomes</taxon>
        <taxon>organismal metagenomes</taxon>
    </lineage>
</organism>
<protein>
    <recommendedName>
        <fullName evidence="3">DUF2190 family protein</fullName>
    </recommendedName>
</protein>
<gene>
    <name evidence="1" type="ORF">TM448A02060_0012</name>
    <name evidence="2" type="ORF">TM448B01994_0013</name>
</gene>
<evidence type="ECO:0000313" key="2">
    <source>
        <dbReference type="EMBL" id="QJI00570.1"/>
    </source>
</evidence>
<proteinExistence type="predicted"/>
<dbReference type="EMBL" id="MT144250">
    <property type="protein sequence ID" value="QJA51280.1"/>
    <property type="molecule type" value="Genomic_DNA"/>
</dbReference>
<evidence type="ECO:0008006" key="3">
    <source>
        <dbReference type="Google" id="ProtNLM"/>
    </source>
</evidence>